<evidence type="ECO:0000313" key="2">
    <source>
        <dbReference type="EMBL" id="EHA53961.1"/>
    </source>
</evidence>
<sequence length="137" mass="15586">MSLLFLCKPDGPNLDAKVARCLPFSIYGIHAKSERHVDMCLLCLSELLFCFIINHKLAGSFKVQFYLLVVEKGTHLPACPPAFQLTQPLQLLQPHSSVQELQQLFQQLQPLNLYQEARPLPPQGCTRTDQKRFGPRQ</sequence>
<name>G4MU80_PYRO7</name>
<evidence type="ECO:0000256" key="1">
    <source>
        <dbReference type="SAM" id="MobiDB-lite"/>
    </source>
</evidence>
<reference evidence="2 3" key="1">
    <citation type="journal article" date="2005" name="Nature">
        <title>The genome sequence of the rice blast fungus Magnaporthe grisea.</title>
        <authorList>
            <person name="Dean R.A."/>
            <person name="Talbot N.J."/>
            <person name="Ebbole D.J."/>
            <person name="Farman M.L."/>
            <person name="Mitchell T.K."/>
            <person name="Orbach M.J."/>
            <person name="Thon M."/>
            <person name="Kulkarni R."/>
            <person name="Xu J.R."/>
            <person name="Pan H."/>
            <person name="Read N.D."/>
            <person name="Lee Y.H."/>
            <person name="Carbone I."/>
            <person name="Brown D."/>
            <person name="Oh Y.Y."/>
            <person name="Donofrio N."/>
            <person name="Jeong J.S."/>
            <person name="Soanes D.M."/>
            <person name="Djonovic S."/>
            <person name="Kolomiets E."/>
            <person name="Rehmeyer C."/>
            <person name="Li W."/>
            <person name="Harding M."/>
            <person name="Kim S."/>
            <person name="Lebrun M.H."/>
            <person name="Bohnert H."/>
            <person name="Coughlan S."/>
            <person name="Butler J."/>
            <person name="Calvo S."/>
            <person name="Ma L.J."/>
            <person name="Nicol R."/>
            <person name="Purcell S."/>
            <person name="Nusbaum C."/>
            <person name="Galagan J.E."/>
            <person name="Birren B.W."/>
        </authorList>
    </citation>
    <scope>NUCLEOTIDE SEQUENCE [LARGE SCALE GENOMIC DNA]</scope>
    <source>
        <strain evidence="3">70-15 / ATCC MYA-4617 / FGSC 8958</strain>
    </source>
</reference>
<dbReference type="HOGENOM" id="CLU_1865493_0_0_1"/>
<gene>
    <name evidence="2" type="ORF">MGG_15579</name>
</gene>
<dbReference type="RefSeq" id="XP_003713768.1">
    <property type="nucleotide sequence ID" value="XM_003713720.1"/>
</dbReference>
<feature type="region of interest" description="Disordered" evidence="1">
    <location>
        <begin position="117"/>
        <end position="137"/>
    </location>
</feature>
<protein>
    <submittedName>
        <fullName evidence="2">Uncharacterized protein</fullName>
    </submittedName>
</protein>
<reference key="2">
    <citation type="submission" date="2011-05" db="EMBL/GenBank/DDBJ databases">
        <title>The Genome Sequence of Magnaporthe oryzae 70-15.</title>
        <authorList>
            <consortium name="The Broad Institute Genome Sequencing Platform"/>
            <person name="Ma L.-J."/>
            <person name="Dead R."/>
            <person name="Young S.K."/>
            <person name="Zeng Q."/>
            <person name="Gargeya S."/>
            <person name="Fitzgerald M."/>
            <person name="Haas B."/>
            <person name="Abouelleil A."/>
            <person name="Alvarado L."/>
            <person name="Arachchi H.M."/>
            <person name="Berlin A."/>
            <person name="Brown A."/>
            <person name="Chapman S.B."/>
            <person name="Chen Z."/>
            <person name="Dunbar C."/>
            <person name="Freedman E."/>
            <person name="Gearin G."/>
            <person name="Gellesch M."/>
            <person name="Goldberg J."/>
            <person name="Griggs A."/>
            <person name="Gujja S."/>
            <person name="Heiman D."/>
            <person name="Howarth C."/>
            <person name="Larson L."/>
            <person name="Lui A."/>
            <person name="MacDonald P.J.P."/>
            <person name="Mehta T."/>
            <person name="Montmayeur A."/>
            <person name="Murphy C."/>
            <person name="Neiman D."/>
            <person name="Pearson M."/>
            <person name="Priest M."/>
            <person name="Roberts A."/>
            <person name="Saif S."/>
            <person name="Shea T."/>
            <person name="Shenoy N."/>
            <person name="Sisk P."/>
            <person name="Stolte C."/>
            <person name="Sykes S."/>
            <person name="Yandava C."/>
            <person name="Wortman J."/>
            <person name="Nusbaum C."/>
            <person name="Birren B."/>
        </authorList>
    </citation>
    <scope>NUCLEOTIDE SEQUENCE</scope>
    <source>
        <strain>70-15</strain>
    </source>
</reference>
<dbReference type="InParanoid" id="G4MU80"/>
<dbReference type="AlphaFoldDB" id="G4MU80"/>
<accession>G4MU80</accession>
<proteinExistence type="predicted"/>
<dbReference type="Proteomes" id="UP000009058">
    <property type="component" value="Chromosome 2"/>
</dbReference>
<dbReference type="KEGG" id="mgr:MGG_15579"/>
<dbReference type="EMBL" id="CM001232">
    <property type="protein sequence ID" value="EHA53961.1"/>
    <property type="molecule type" value="Genomic_DNA"/>
</dbReference>
<dbReference type="GeneID" id="12987228"/>
<dbReference type="VEuPathDB" id="FungiDB:MGG_15579"/>
<feature type="compositionally biased region" description="Basic and acidic residues" evidence="1">
    <location>
        <begin position="128"/>
        <end position="137"/>
    </location>
</feature>
<evidence type="ECO:0000313" key="3">
    <source>
        <dbReference type="Proteomes" id="UP000009058"/>
    </source>
</evidence>
<keyword evidence="3" id="KW-1185">Reference proteome</keyword>
<organism evidence="2 3">
    <name type="scientific">Pyricularia oryzae (strain 70-15 / ATCC MYA-4617 / FGSC 8958)</name>
    <name type="common">Rice blast fungus</name>
    <name type="synonym">Magnaporthe oryzae</name>
    <dbReference type="NCBI Taxonomy" id="242507"/>
    <lineage>
        <taxon>Eukaryota</taxon>
        <taxon>Fungi</taxon>
        <taxon>Dikarya</taxon>
        <taxon>Ascomycota</taxon>
        <taxon>Pezizomycotina</taxon>
        <taxon>Sordariomycetes</taxon>
        <taxon>Sordariomycetidae</taxon>
        <taxon>Magnaporthales</taxon>
        <taxon>Pyriculariaceae</taxon>
        <taxon>Pyricularia</taxon>
    </lineage>
</organism>